<name>A0A3D2SHU5_9GAMM</name>
<accession>A0A3D2SHU5</accession>
<dbReference type="AlphaFoldDB" id="A0A3D2SHU5"/>
<sequence length="62" mass="6608">MTANFLGFSSILIWASIVGGVKLVTEQLTPMLGIALLYSVSAFSIVLSNPKALKIALPPKYL</sequence>
<proteinExistence type="predicted"/>
<gene>
    <name evidence="2" type="ORF">DHW29_01505</name>
</gene>
<dbReference type="EMBL" id="DPVE01000029">
    <property type="protein sequence ID" value="HCK29001.1"/>
    <property type="molecule type" value="Genomic_DNA"/>
</dbReference>
<reference evidence="2 3" key="1">
    <citation type="journal article" date="2018" name="Nat. Biotechnol.">
        <title>A standardized bacterial taxonomy based on genome phylogeny substantially revises the tree of life.</title>
        <authorList>
            <person name="Parks D.H."/>
            <person name="Chuvochina M."/>
            <person name="Waite D.W."/>
            <person name="Rinke C."/>
            <person name="Skarshewski A."/>
            <person name="Chaumeil P.A."/>
            <person name="Hugenholtz P."/>
        </authorList>
    </citation>
    <scope>NUCLEOTIDE SEQUENCE [LARGE SCALE GENOMIC DNA]</scope>
    <source>
        <strain evidence="2">UBA9669</strain>
    </source>
</reference>
<protein>
    <submittedName>
        <fullName evidence="2">EamA family transporter</fullName>
    </submittedName>
</protein>
<keyword evidence="1" id="KW-0472">Membrane</keyword>
<feature type="transmembrane region" description="Helical" evidence="1">
    <location>
        <begin position="30"/>
        <end position="47"/>
    </location>
</feature>
<evidence type="ECO:0000256" key="1">
    <source>
        <dbReference type="SAM" id="Phobius"/>
    </source>
</evidence>
<keyword evidence="1" id="KW-1133">Transmembrane helix</keyword>
<organism evidence="2 3">
    <name type="scientific">Acinetobacter ursingii</name>
    <dbReference type="NCBI Taxonomy" id="108980"/>
    <lineage>
        <taxon>Bacteria</taxon>
        <taxon>Pseudomonadati</taxon>
        <taxon>Pseudomonadota</taxon>
        <taxon>Gammaproteobacteria</taxon>
        <taxon>Moraxellales</taxon>
        <taxon>Moraxellaceae</taxon>
        <taxon>Acinetobacter</taxon>
    </lineage>
</organism>
<evidence type="ECO:0000313" key="2">
    <source>
        <dbReference type="EMBL" id="HCK29001.1"/>
    </source>
</evidence>
<keyword evidence="1" id="KW-0812">Transmembrane</keyword>
<comment type="caution">
    <text evidence="2">The sequence shown here is derived from an EMBL/GenBank/DDBJ whole genome shotgun (WGS) entry which is preliminary data.</text>
</comment>
<feature type="non-terminal residue" evidence="2">
    <location>
        <position position="62"/>
    </location>
</feature>
<dbReference type="Proteomes" id="UP000263596">
    <property type="component" value="Unassembled WGS sequence"/>
</dbReference>
<evidence type="ECO:0000313" key="3">
    <source>
        <dbReference type="Proteomes" id="UP000263596"/>
    </source>
</evidence>